<dbReference type="PANTHER" id="PTHR43157">
    <property type="entry name" value="PHOSPHATIDYLINOSITOL-GLYCAN BIOSYNTHESIS CLASS F PROTEIN-RELATED"/>
    <property type="match status" value="1"/>
</dbReference>
<gene>
    <name evidence="4" type="ORF">C6P46_006216</name>
</gene>
<dbReference type="Gene3D" id="3.40.50.720">
    <property type="entry name" value="NAD(P)-binding Rossmann-like Domain"/>
    <property type="match status" value="1"/>
</dbReference>
<dbReference type="AlphaFoldDB" id="A0A9P6VXI3"/>
<evidence type="ECO:0000256" key="1">
    <source>
        <dbReference type="ARBA" id="ARBA00023002"/>
    </source>
</evidence>
<protein>
    <recommendedName>
        <fullName evidence="3">Ketoreductase (KR) domain-containing protein</fullName>
    </recommendedName>
</protein>
<feature type="region of interest" description="Disordered" evidence="2">
    <location>
        <begin position="278"/>
        <end position="297"/>
    </location>
</feature>
<sequence>MPVAYAFDLLGGDIGQWWTLTKWLSALSLVWGLRTWSKGYVCREEKELAGKTYILTGGFSGVGLSVLQYLAAAGAQVVILTPRPLSPSVIQLLLLLRSATENERLYAEECDLADVASIRKFVGGWQKDARSGMVQDLEARIDAVILCDEEDMAPTPGIGVRPAFIGGGGASEEVRVSAYGMTRLTGRHALVQLLLPILLRSAATSASPLRIINTVSPFYATATAATFRPEDLEFRSDSDDHAPRKYPASQPWMAQGQIALASILLWKEFQKRVKSTATTARGANAQPASSTSSAAASSTDDHLSNVADATPILALSVCSGLLRSTIRSFFRASPSSPNFSVLGCAAYLLVFPLVWIFAKSAEEGAQVVLAALMADVYKEGQGQGRRKTEKAARGPDGKTLADEGGKRAPLDEDRPPLLVRPGALYREGLEVNLPLLAALPPTTSAQVWESQSKLVEKMLAAIVKAEKDAEAAKTAD</sequence>
<dbReference type="Pfam" id="PF08659">
    <property type="entry name" value="KR"/>
    <property type="match status" value="1"/>
</dbReference>
<feature type="compositionally biased region" description="Basic and acidic residues" evidence="2">
    <location>
        <begin position="389"/>
        <end position="415"/>
    </location>
</feature>
<dbReference type="Proteomes" id="UP000777482">
    <property type="component" value="Unassembled WGS sequence"/>
</dbReference>
<dbReference type="SUPFAM" id="SSF51735">
    <property type="entry name" value="NAD(P)-binding Rossmann-fold domains"/>
    <property type="match status" value="1"/>
</dbReference>
<organism evidence="4 5">
    <name type="scientific">Rhodotorula mucilaginosa</name>
    <name type="common">Yeast</name>
    <name type="synonym">Rhodotorula rubra</name>
    <dbReference type="NCBI Taxonomy" id="5537"/>
    <lineage>
        <taxon>Eukaryota</taxon>
        <taxon>Fungi</taxon>
        <taxon>Dikarya</taxon>
        <taxon>Basidiomycota</taxon>
        <taxon>Pucciniomycotina</taxon>
        <taxon>Microbotryomycetes</taxon>
        <taxon>Sporidiobolales</taxon>
        <taxon>Sporidiobolaceae</taxon>
        <taxon>Rhodotorula</taxon>
    </lineage>
</organism>
<dbReference type="GO" id="GO:0016491">
    <property type="term" value="F:oxidoreductase activity"/>
    <property type="evidence" value="ECO:0007669"/>
    <property type="project" value="UniProtKB-KW"/>
</dbReference>
<evidence type="ECO:0000256" key="2">
    <source>
        <dbReference type="SAM" id="MobiDB-lite"/>
    </source>
</evidence>
<evidence type="ECO:0000313" key="4">
    <source>
        <dbReference type="EMBL" id="KAG0657854.1"/>
    </source>
</evidence>
<comment type="caution">
    <text evidence="4">The sequence shown here is derived from an EMBL/GenBank/DDBJ whole genome shotgun (WGS) entry which is preliminary data.</text>
</comment>
<evidence type="ECO:0000259" key="3">
    <source>
        <dbReference type="Pfam" id="PF08659"/>
    </source>
</evidence>
<keyword evidence="5" id="KW-1185">Reference proteome</keyword>
<evidence type="ECO:0000313" key="5">
    <source>
        <dbReference type="Proteomes" id="UP000777482"/>
    </source>
</evidence>
<dbReference type="EMBL" id="PUHQ01000075">
    <property type="protein sequence ID" value="KAG0657854.1"/>
    <property type="molecule type" value="Genomic_DNA"/>
</dbReference>
<reference evidence="4 5" key="1">
    <citation type="submission" date="2020-11" db="EMBL/GenBank/DDBJ databases">
        <title>Kefir isolates.</title>
        <authorList>
            <person name="Marcisauskas S."/>
            <person name="Kim Y."/>
            <person name="Blasche S."/>
        </authorList>
    </citation>
    <scope>NUCLEOTIDE SEQUENCE [LARGE SCALE GENOMIC DNA]</scope>
    <source>
        <strain evidence="4 5">KR</strain>
    </source>
</reference>
<accession>A0A9P6VXI3</accession>
<dbReference type="PANTHER" id="PTHR43157:SF31">
    <property type="entry name" value="PHOSPHATIDYLINOSITOL-GLYCAN BIOSYNTHESIS CLASS F PROTEIN"/>
    <property type="match status" value="1"/>
</dbReference>
<feature type="region of interest" description="Disordered" evidence="2">
    <location>
        <begin position="382"/>
        <end position="415"/>
    </location>
</feature>
<feature type="domain" description="Ketoreductase (KR)" evidence="3">
    <location>
        <begin position="52"/>
        <end position="128"/>
    </location>
</feature>
<name>A0A9P6VXI3_RHOMI</name>
<dbReference type="InterPro" id="IPR036291">
    <property type="entry name" value="NAD(P)-bd_dom_sf"/>
</dbReference>
<dbReference type="OrthoDB" id="191979at2759"/>
<feature type="compositionally biased region" description="Low complexity" evidence="2">
    <location>
        <begin position="288"/>
        <end position="297"/>
    </location>
</feature>
<keyword evidence="1" id="KW-0560">Oxidoreductase</keyword>
<proteinExistence type="predicted"/>
<dbReference type="InterPro" id="IPR013968">
    <property type="entry name" value="PKS_KR"/>
</dbReference>